<proteinExistence type="inferred from homology"/>
<gene>
    <name evidence="6" type="ORF">ACJIZ3_009956</name>
</gene>
<evidence type="ECO:0000256" key="2">
    <source>
        <dbReference type="ARBA" id="ARBA00022801"/>
    </source>
</evidence>
<dbReference type="Proteomes" id="UP001634393">
    <property type="component" value="Unassembled WGS sequence"/>
</dbReference>
<organism evidence="6 7">
    <name type="scientific">Penstemon smallii</name>
    <dbReference type="NCBI Taxonomy" id="265156"/>
    <lineage>
        <taxon>Eukaryota</taxon>
        <taxon>Viridiplantae</taxon>
        <taxon>Streptophyta</taxon>
        <taxon>Embryophyta</taxon>
        <taxon>Tracheophyta</taxon>
        <taxon>Spermatophyta</taxon>
        <taxon>Magnoliopsida</taxon>
        <taxon>eudicotyledons</taxon>
        <taxon>Gunneridae</taxon>
        <taxon>Pentapetalae</taxon>
        <taxon>asterids</taxon>
        <taxon>lamiids</taxon>
        <taxon>Lamiales</taxon>
        <taxon>Plantaginaceae</taxon>
        <taxon>Cheloneae</taxon>
        <taxon>Penstemon</taxon>
    </lineage>
</organism>
<dbReference type="GO" id="GO:0016787">
    <property type="term" value="F:hydrolase activity"/>
    <property type="evidence" value="ECO:0007669"/>
    <property type="project" value="UniProtKB-KW"/>
</dbReference>
<dbReference type="PANTHER" id="PTHR11782:SF92">
    <property type="entry name" value="APYRASE 7"/>
    <property type="match status" value="1"/>
</dbReference>
<dbReference type="InterPro" id="IPR000407">
    <property type="entry name" value="GDA1_CD39_NTPase"/>
</dbReference>
<keyword evidence="2" id="KW-0378">Hydrolase</keyword>
<dbReference type="Gene3D" id="3.30.420.150">
    <property type="entry name" value="Exopolyphosphatase. Domain 2"/>
    <property type="match status" value="1"/>
</dbReference>
<keyword evidence="4" id="KW-0547">Nucleotide-binding</keyword>
<evidence type="ECO:0000256" key="4">
    <source>
        <dbReference type="PIRSR" id="PIRSR600407-2"/>
    </source>
</evidence>
<reference evidence="6 7" key="1">
    <citation type="submission" date="2024-12" db="EMBL/GenBank/DDBJ databases">
        <title>The unique morphological basis and parallel evolutionary history of personate flowers in Penstemon.</title>
        <authorList>
            <person name="Depatie T.H."/>
            <person name="Wessinger C.A."/>
        </authorList>
    </citation>
    <scope>NUCLEOTIDE SEQUENCE [LARGE SCALE GENOMIC DNA]</scope>
    <source>
        <strain evidence="6">WTNN_2</strain>
        <tissue evidence="6">Leaf</tissue>
    </source>
</reference>
<evidence type="ECO:0000313" key="6">
    <source>
        <dbReference type="EMBL" id="KAL3835220.1"/>
    </source>
</evidence>
<dbReference type="EMBL" id="JBJXBP010000004">
    <property type="protein sequence ID" value="KAL3835220.1"/>
    <property type="molecule type" value="Genomic_DNA"/>
</dbReference>
<evidence type="ECO:0000256" key="3">
    <source>
        <dbReference type="PIRSR" id="PIRSR600407-1"/>
    </source>
</evidence>
<dbReference type="PANTHER" id="PTHR11782">
    <property type="entry name" value="ADENOSINE/GUANOSINE DIPHOSPHATASE"/>
    <property type="match status" value="1"/>
</dbReference>
<dbReference type="Gene3D" id="3.30.420.40">
    <property type="match status" value="1"/>
</dbReference>
<name>A0ABD3TDZ5_9LAMI</name>
<keyword evidence="5" id="KW-1133">Transmembrane helix</keyword>
<comment type="similarity">
    <text evidence="1">Belongs to the GDA1/CD39 NTPase family.</text>
</comment>
<evidence type="ECO:0000256" key="5">
    <source>
        <dbReference type="SAM" id="Phobius"/>
    </source>
</evidence>
<keyword evidence="5" id="KW-0472">Membrane</keyword>
<keyword evidence="7" id="KW-1185">Reference proteome</keyword>
<accession>A0ABD3TDZ5</accession>
<keyword evidence="5" id="KW-0812">Transmembrane</keyword>
<evidence type="ECO:0000313" key="7">
    <source>
        <dbReference type="Proteomes" id="UP001634393"/>
    </source>
</evidence>
<evidence type="ECO:0000256" key="1">
    <source>
        <dbReference type="ARBA" id="ARBA00009283"/>
    </source>
</evidence>
<dbReference type="AlphaFoldDB" id="A0ABD3TDZ5"/>
<protein>
    <recommendedName>
        <fullName evidence="8">Apyrase 7</fullName>
    </recommendedName>
</protein>
<keyword evidence="4" id="KW-0067">ATP-binding</keyword>
<sequence length="554" mass="61352">MEPKSPSKSKLQITGCNHNNRLRNFIIISLLIIFILGLVGGYLIFKEHISIPGEISTYFTVVLDCGSTGSRVNVYEWMSNNGSKVYGTLPVLLRSFPENMNKSNGCEYHCMQTEPGLHNFVNDRFKVRASIEPLIRYAEQWVPLESRGMTPIFVFATAGMRRLPVEDAEMVLGEVENVVKEHGFVYKKSWIRVLTGKEEAYYGWVALNYKMGVFDSSLGSSTLGLLDLGGSSMQVVAEVDGSMKDEHVFRSKIGPIEHDIVAYSLPAFGLNEAFERTVIMLSHSQALRESGGGKFEVRHPCLGSGLIQNYTCHGCFALDSSNSRNLRSQENGLNSLFLVGEPNWELCKVIARAAAINSSSTGWSTGAPNSNCLGFSSYGGNAKLNLTKNSHTVTRYHALSGFFAVHHALNLSQRPNLTTLWESGQKLCSRSRSHHTSIDGQHCFRVPYLTSLIENALCLGGVEIIFGPGDVSWTLGASLIEGDFSSLNAKKSQNRILTLKDHEIISSPLLTFLVLLFFLLIVYCCQIKLPMPSRKVATTRTSLPSYLCPRRQPN</sequence>
<evidence type="ECO:0008006" key="8">
    <source>
        <dbReference type="Google" id="ProtNLM"/>
    </source>
</evidence>
<feature type="active site" description="Proton acceptor" evidence="3">
    <location>
        <position position="199"/>
    </location>
</feature>
<comment type="caution">
    <text evidence="6">The sequence shown here is derived from an EMBL/GenBank/DDBJ whole genome shotgun (WGS) entry which is preliminary data.</text>
</comment>
<dbReference type="Pfam" id="PF01150">
    <property type="entry name" value="GDA1_CD39"/>
    <property type="match status" value="1"/>
</dbReference>
<feature type="binding site" evidence="4">
    <location>
        <begin position="230"/>
        <end position="234"/>
    </location>
    <ligand>
        <name>ATP</name>
        <dbReference type="ChEBI" id="CHEBI:30616"/>
    </ligand>
</feature>
<feature type="transmembrane region" description="Helical" evidence="5">
    <location>
        <begin position="25"/>
        <end position="45"/>
    </location>
</feature>
<feature type="transmembrane region" description="Helical" evidence="5">
    <location>
        <begin position="504"/>
        <end position="525"/>
    </location>
</feature>